<evidence type="ECO:0000259" key="7">
    <source>
        <dbReference type="PROSITE" id="PS50850"/>
    </source>
</evidence>
<evidence type="ECO:0000256" key="5">
    <source>
        <dbReference type="SAM" id="MobiDB-lite"/>
    </source>
</evidence>
<keyword evidence="3 6" id="KW-1133">Transmembrane helix</keyword>
<proteinExistence type="predicted"/>
<sequence>MDDTRLHDYPQRQSQPLGGPEMLLPVSSLDLLQREPDVTSDGLQVAKLDPLSGWRLWVTHFCLLCGLFMSSLELNIIATSLVTIAAAFEDGQNANWVVASYLITYTSFLIIFARLSDLFGRKPTLISAIVIFTSFSAACGGAQSMTQLIILRAFQGIGGAGLYSLGMSVMMEVTPFKYIGIATGLLGPTFATSSFLGPVLGGVITTCGSWRWVFFINVPVGLCILCVVAWVFPVNSQPLPIRQRTFSFVDYPGMLLSLAGLVAFIYAVEKGGARQAWESPDIVATITVSAVAMTGFVVWEWLVSNAKIPKVRMLPLFPVNLVQTRVLGSIFLTAFITGFPLTVTTIYLPQRFQLQNSMSAMDAGLRMLPLLMLSAVGAGVGGAIVRWWNISWYILASSCCLQTVALGLMATLPTTGEVARAQYGYQAMLGLGFGLTLSILARLEVSGKDSGITVGAVTQIRILGGLFGVAIAQAVISELVAAKLLHSKLSHERVEAILMSPATIKHLPPAVREAAVQAYGEAFNLLNKIAAGLSAAALLACLGAWRRHPWSPPRSPRGNLEPLGLLFVFSNEVGWTIDWLLDIFDARFIVK</sequence>
<dbReference type="PRINTS" id="PR01036">
    <property type="entry name" value="TCRTETB"/>
</dbReference>
<feature type="transmembrane region" description="Helical" evidence="6">
    <location>
        <begin position="61"/>
        <end position="88"/>
    </location>
</feature>
<feature type="transmembrane region" description="Helical" evidence="6">
    <location>
        <begin position="423"/>
        <end position="441"/>
    </location>
</feature>
<accession>A0ABR1SIZ3</accession>
<feature type="transmembrane region" description="Helical" evidence="6">
    <location>
        <begin position="392"/>
        <end position="411"/>
    </location>
</feature>
<feature type="transmembrane region" description="Helical" evidence="6">
    <location>
        <begin position="246"/>
        <end position="267"/>
    </location>
</feature>
<dbReference type="SUPFAM" id="SSF103473">
    <property type="entry name" value="MFS general substrate transporter"/>
    <property type="match status" value="1"/>
</dbReference>
<dbReference type="InterPro" id="IPR036259">
    <property type="entry name" value="MFS_trans_sf"/>
</dbReference>
<dbReference type="PROSITE" id="PS50850">
    <property type="entry name" value="MFS"/>
    <property type="match status" value="1"/>
</dbReference>
<dbReference type="InterPro" id="IPR011701">
    <property type="entry name" value="MFS"/>
</dbReference>
<comment type="subcellular location">
    <subcellularLocation>
        <location evidence="1">Membrane</location>
        <topology evidence="1">Multi-pass membrane protein</topology>
    </subcellularLocation>
</comment>
<feature type="transmembrane region" description="Helical" evidence="6">
    <location>
        <begin position="282"/>
        <end position="303"/>
    </location>
</feature>
<dbReference type="PANTHER" id="PTHR23501:SF43">
    <property type="entry name" value="MULTIDRUG TRANSPORTER, PUTATIVE (AFU_ORTHOLOGUE AFUA_6G03040)-RELATED"/>
    <property type="match status" value="1"/>
</dbReference>
<feature type="compositionally biased region" description="Basic and acidic residues" evidence="5">
    <location>
        <begin position="1"/>
        <end position="10"/>
    </location>
</feature>
<feature type="transmembrane region" description="Helical" evidence="6">
    <location>
        <begin position="125"/>
        <end position="143"/>
    </location>
</feature>
<keyword evidence="2 6" id="KW-0812">Transmembrane</keyword>
<organism evidence="8 9">
    <name type="scientific">Apiospora marii</name>
    <dbReference type="NCBI Taxonomy" id="335849"/>
    <lineage>
        <taxon>Eukaryota</taxon>
        <taxon>Fungi</taxon>
        <taxon>Dikarya</taxon>
        <taxon>Ascomycota</taxon>
        <taxon>Pezizomycotina</taxon>
        <taxon>Sordariomycetes</taxon>
        <taxon>Xylariomycetidae</taxon>
        <taxon>Amphisphaeriales</taxon>
        <taxon>Apiosporaceae</taxon>
        <taxon>Apiospora</taxon>
    </lineage>
</organism>
<feature type="region of interest" description="Disordered" evidence="5">
    <location>
        <begin position="1"/>
        <end position="20"/>
    </location>
</feature>
<evidence type="ECO:0000256" key="2">
    <source>
        <dbReference type="ARBA" id="ARBA00022692"/>
    </source>
</evidence>
<protein>
    <submittedName>
        <fullName evidence="8">MFS general substrate transporter</fullName>
    </submittedName>
</protein>
<gene>
    <name evidence="8" type="ORF">PG991_002881</name>
</gene>
<dbReference type="Gene3D" id="1.20.1720.10">
    <property type="entry name" value="Multidrug resistance protein D"/>
    <property type="match status" value="1"/>
</dbReference>
<dbReference type="EMBL" id="JAQQWI010000006">
    <property type="protein sequence ID" value="KAK8033483.1"/>
    <property type="molecule type" value="Genomic_DNA"/>
</dbReference>
<name>A0ABR1SIZ3_9PEZI</name>
<keyword evidence="4 6" id="KW-0472">Membrane</keyword>
<dbReference type="InterPro" id="IPR020846">
    <property type="entry name" value="MFS_dom"/>
</dbReference>
<evidence type="ECO:0000313" key="8">
    <source>
        <dbReference type="EMBL" id="KAK8033483.1"/>
    </source>
</evidence>
<evidence type="ECO:0000313" key="9">
    <source>
        <dbReference type="Proteomes" id="UP001396898"/>
    </source>
</evidence>
<dbReference type="Pfam" id="PF07690">
    <property type="entry name" value="MFS_1"/>
    <property type="match status" value="1"/>
</dbReference>
<evidence type="ECO:0000256" key="3">
    <source>
        <dbReference type="ARBA" id="ARBA00022989"/>
    </source>
</evidence>
<evidence type="ECO:0000256" key="6">
    <source>
        <dbReference type="SAM" id="Phobius"/>
    </source>
</evidence>
<comment type="caution">
    <text evidence="8">The sequence shown here is derived from an EMBL/GenBank/DDBJ whole genome shotgun (WGS) entry which is preliminary data.</text>
</comment>
<feature type="domain" description="Major facilitator superfamily (MFS) profile" evidence="7">
    <location>
        <begin position="59"/>
        <end position="489"/>
    </location>
</feature>
<dbReference type="Proteomes" id="UP001396898">
    <property type="component" value="Unassembled WGS sequence"/>
</dbReference>
<feature type="transmembrane region" description="Helical" evidence="6">
    <location>
        <begin position="178"/>
        <end position="200"/>
    </location>
</feature>
<evidence type="ECO:0000256" key="1">
    <source>
        <dbReference type="ARBA" id="ARBA00004141"/>
    </source>
</evidence>
<dbReference type="PANTHER" id="PTHR23501">
    <property type="entry name" value="MAJOR FACILITATOR SUPERFAMILY"/>
    <property type="match status" value="1"/>
</dbReference>
<feature type="transmembrane region" description="Helical" evidence="6">
    <location>
        <begin position="94"/>
        <end position="113"/>
    </location>
</feature>
<keyword evidence="9" id="KW-1185">Reference proteome</keyword>
<feature type="transmembrane region" description="Helical" evidence="6">
    <location>
        <begin position="149"/>
        <end position="166"/>
    </location>
</feature>
<feature type="transmembrane region" description="Helical" evidence="6">
    <location>
        <begin position="462"/>
        <end position="482"/>
    </location>
</feature>
<evidence type="ECO:0000256" key="4">
    <source>
        <dbReference type="ARBA" id="ARBA00023136"/>
    </source>
</evidence>
<feature type="transmembrane region" description="Helical" evidence="6">
    <location>
        <begin position="324"/>
        <end position="347"/>
    </location>
</feature>
<feature type="transmembrane region" description="Helical" evidence="6">
    <location>
        <begin position="367"/>
        <end position="385"/>
    </location>
</feature>
<reference evidence="8 9" key="1">
    <citation type="submission" date="2023-01" db="EMBL/GenBank/DDBJ databases">
        <title>Analysis of 21 Apiospora genomes using comparative genomics revels a genus with tremendous synthesis potential of carbohydrate active enzymes and secondary metabolites.</title>
        <authorList>
            <person name="Sorensen T."/>
        </authorList>
    </citation>
    <scope>NUCLEOTIDE SEQUENCE [LARGE SCALE GENOMIC DNA]</scope>
    <source>
        <strain evidence="8 9">CBS 20057</strain>
    </source>
</reference>
<feature type="transmembrane region" description="Helical" evidence="6">
    <location>
        <begin position="212"/>
        <end position="234"/>
    </location>
</feature>